<accession>A0ACC2E7J3</accession>
<comment type="caution">
    <text evidence="1">The sequence shown here is derived from an EMBL/GenBank/DDBJ whole genome shotgun (WGS) entry which is preliminary data.</text>
</comment>
<proteinExistence type="predicted"/>
<dbReference type="EMBL" id="CM055094">
    <property type="protein sequence ID" value="KAJ7562464.1"/>
    <property type="molecule type" value="Genomic_DNA"/>
</dbReference>
<dbReference type="Proteomes" id="UP001162992">
    <property type="component" value="Chromosome 3"/>
</dbReference>
<gene>
    <name evidence="1" type="ORF">O6H91_03G069900</name>
</gene>
<keyword evidence="2" id="KW-1185">Reference proteome</keyword>
<evidence type="ECO:0000313" key="1">
    <source>
        <dbReference type="EMBL" id="KAJ7562464.1"/>
    </source>
</evidence>
<organism evidence="1 2">
    <name type="scientific">Diphasiastrum complanatum</name>
    <name type="common">Issler's clubmoss</name>
    <name type="synonym">Lycopodium complanatum</name>
    <dbReference type="NCBI Taxonomy" id="34168"/>
    <lineage>
        <taxon>Eukaryota</taxon>
        <taxon>Viridiplantae</taxon>
        <taxon>Streptophyta</taxon>
        <taxon>Embryophyta</taxon>
        <taxon>Tracheophyta</taxon>
        <taxon>Lycopodiopsida</taxon>
        <taxon>Lycopodiales</taxon>
        <taxon>Lycopodiaceae</taxon>
        <taxon>Lycopodioideae</taxon>
        <taxon>Diphasiastrum</taxon>
    </lineage>
</organism>
<sequence>MEQDNDKGFQTSVPSPPSSLSSFINQLPLSNPVDGEESENVLPRDVKARDPSIFCGACRWLTMLGKELERNYLFGVIVVYGMSQGVGGSLHRVVVEYYWKDVQIAQPAAVQFYNVIVAIPWNLKPVWGLLTDLVPVAGYHRRPYFILAGFLGIVSCGGLVLGGKLHVPLAILLLVAGSASAAMAEVTIDAVSAKKCREHPDLASDIQTLCTMSVSIGRLIGFSLSGQAVKAFGPQEAFGLLLIQPILFFILAFMLLEPRHPRRLGQIKQINRSIWPAAKKTWTTLKCPLVWKPTCYTFLSWAMCPDITEGLFYYYTNPTLGLGFSQEFIGVIFAVGSVLSFLGALIYHKGLKGLTFRSLLFWAQLFLFLSGMLDLILVTRFNKQLGIPDYFLAAGDESLAQALYRLKWMPIYILCARLCPAGIEGFFYALLVAIDLLGLRASEWGGSVLLKLTSVTRTNFKFLWVTVLIRNTLRLLPMVLLFLVPNITADGEVLPSELVGASEEIDTDDENIQLVLQEHPLKAVDKPNL</sequence>
<name>A0ACC2E7J3_DIPCM</name>
<evidence type="ECO:0000313" key="2">
    <source>
        <dbReference type="Proteomes" id="UP001162992"/>
    </source>
</evidence>
<protein>
    <submittedName>
        <fullName evidence="1">Uncharacterized protein</fullName>
    </submittedName>
</protein>
<reference evidence="2" key="1">
    <citation type="journal article" date="2024" name="Proc. Natl. Acad. Sci. U.S.A.">
        <title>Extraordinary preservation of gene collinearity over three hundred million years revealed in homosporous lycophytes.</title>
        <authorList>
            <person name="Li C."/>
            <person name="Wickell D."/>
            <person name="Kuo L.Y."/>
            <person name="Chen X."/>
            <person name="Nie B."/>
            <person name="Liao X."/>
            <person name="Peng D."/>
            <person name="Ji J."/>
            <person name="Jenkins J."/>
            <person name="Williams M."/>
            <person name="Shu S."/>
            <person name="Plott C."/>
            <person name="Barry K."/>
            <person name="Rajasekar S."/>
            <person name="Grimwood J."/>
            <person name="Han X."/>
            <person name="Sun S."/>
            <person name="Hou Z."/>
            <person name="He W."/>
            <person name="Dai G."/>
            <person name="Sun C."/>
            <person name="Schmutz J."/>
            <person name="Leebens-Mack J.H."/>
            <person name="Li F.W."/>
            <person name="Wang L."/>
        </authorList>
    </citation>
    <scope>NUCLEOTIDE SEQUENCE [LARGE SCALE GENOMIC DNA]</scope>
    <source>
        <strain evidence="2">cv. PW_Plant_1</strain>
    </source>
</reference>